<sequence>MKLQPADAYNESDLYIRGNGPREIIPKMWQFAPDVQHVTQLVNITKLRLGERKLAGSLSSEPEQTSSGSPSTARVAKNQDVCHIAFGSKVPGPPPPTGRKASGSGNREAVLASGTRTGRSSGSLKPNSGDWTEKQSHRREQVPISGQDPTPQHHQDSGQALEGLTGSHWSLQPHPPPSRLAAERPGTRKLRVYNAEREAPVLTVRSSSRNEASSSETCPPSRTANSTGALFPGATGDQPEADSASGLKGVSLDSTKWTPEALNLDSVETAISVRHESNGVEPQLSLEDLFTFSSRPHSARRCHGQTNPGEGPASSPEMWGEGGGVHRGARLEDDFVGSESEEEESYSETVTQRPGKWSSPGVSPTHGLKSRIHALEGDNQPNADHAYYSQASESPTQPSESDMMQGMDMPPDDSLDARNIEVDHGSMVPTRCLSPNRTRLGYGLNSPRNERACQDSRISLSKKSLKEIPIGDSRLHVDRRASSQTSLQPNRASGSRLCVQGSLNQEEELLMLASLLRQQEDEREQVYEEGTPAGLSASQIHNCNVSISTSSDDTSNWTPYVPMPAYQGHHYQEEMSPLRQSNPRDRLNVLSPPIVPPSQQERGKETDRHPENTLTDAEMSTSAEHVEDDYLNLLYDPCLNCYFDPESGKYYELR</sequence>
<comment type="caution">
    <text evidence="2">The sequence shown here is derived from an EMBL/GenBank/DDBJ whole genome shotgun (WGS) entry which is preliminary data.</text>
</comment>
<dbReference type="PANTHER" id="PTHR12458">
    <property type="entry name" value="ORF PROTEIN"/>
    <property type="match status" value="1"/>
</dbReference>
<feature type="compositionally biased region" description="Polar residues" evidence="1">
    <location>
        <begin position="389"/>
        <end position="400"/>
    </location>
</feature>
<proteinExistence type="predicted"/>
<accession>A0A9Q1HUI2</accession>
<feature type="region of interest" description="Disordered" evidence="1">
    <location>
        <begin position="295"/>
        <end position="416"/>
    </location>
</feature>
<feature type="compositionally biased region" description="Acidic residues" evidence="1">
    <location>
        <begin position="334"/>
        <end position="346"/>
    </location>
</feature>
<dbReference type="EMBL" id="JAFJMO010000010">
    <property type="protein sequence ID" value="KAJ8265622.1"/>
    <property type="molecule type" value="Genomic_DNA"/>
</dbReference>
<dbReference type="Proteomes" id="UP001152803">
    <property type="component" value="Unassembled WGS sequence"/>
</dbReference>
<feature type="compositionally biased region" description="Polar residues" evidence="1">
    <location>
        <begin position="57"/>
        <end position="72"/>
    </location>
</feature>
<feature type="region of interest" description="Disordered" evidence="1">
    <location>
        <begin position="55"/>
        <end position="254"/>
    </location>
</feature>
<dbReference type="InterPro" id="IPR040441">
    <property type="entry name" value="CFA20/CFAP20DC"/>
</dbReference>
<gene>
    <name evidence="2" type="ORF">COCON_G00147210</name>
</gene>
<feature type="region of interest" description="Disordered" evidence="1">
    <location>
        <begin position="590"/>
        <end position="619"/>
    </location>
</feature>
<feature type="compositionally biased region" description="Low complexity" evidence="1">
    <location>
        <begin position="113"/>
        <end position="123"/>
    </location>
</feature>
<name>A0A9Q1HUI2_CONCO</name>
<feature type="compositionally biased region" description="Polar residues" evidence="1">
    <location>
        <begin position="217"/>
        <end position="228"/>
    </location>
</feature>
<dbReference type="OrthoDB" id="10261083at2759"/>
<feature type="compositionally biased region" description="Low complexity" evidence="1">
    <location>
        <begin position="205"/>
        <end position="216"/>
    </location>
</feature>
<feature type="compositionally biased region" description="Basic and acidic residues" evidence="1">
    <location>
        <begin position="131"/>
        <end position="141"/>
    </location>
</feature>
<dbReference type="AlphaFoldDB" id="A0A9Q1HUI2"/>
<keyword evidence="3" id="KW-1185">Reference proteome</keyword>
<feature type="compositionally biased region" description="Basic and acidic residues" evidence="1">
    <location>
        <begin position="601"/>
        <end position="611"/>
    </location>
</feature>
<evidence type="ECO:0000313" key="3">
    <source>
        <dbReference type="Proteomes" id="UP001152803"/>
    </source>
</evidence>
<evidence type="ECO:0000256" key="1">
    <source>
        <dbReference type="SAM" id="MobiDB-lite"/>
    </source>
</evidence>
<reference evidence="2" key="1">
    <citation type="journal article" date="2023" name="Science">
        <title>Genome structures resolve the early diversification of teleost fishes.</title>
        <authorList>
            <person name="Parey E."/>
            <person name="Louis A."/>
            <person name="Montfort J."/>
            <person name="Bouchez O."/>
            <person name="Roques C."/>
            <person name="Iampietro C."/>
            <person name="Lluch J."/>
            <person name="Castinel A."/>
            <person name="Donnadieu C."/>
            <person name="Desvignes T."/>
            <person name="Floi Bucao C."/>
            <person name="Jouanno E."/>
            <person name="Wen M."/>
            <person name="Mejri S."/>
            <person name="Dirks R."/>
            <person name="Jansen H."/>
            <person name="Henkel C."/>
            <person name="Chen W.J."/>
            <person name="Zahm M."/>
            <person name="Cabau C."/>
            <person name="Klopp C."/>
            <person name="Thompson A.W."/>
            <person name="Robinson-Rechavi M."/>
            <person name="Braasch I."/>
            <person name="Lecointre G."/>
            <person name="Bobe J."/>
            <person name="Postlethwait J.H."/>
            <person name="Berthelot C."/>
            <person name="Roest Crollius H."/>
            <person name="Guiguen Y."/>
        </authorList>
    </citation>
    <scope>NUCLEOTIDE SEQUENCE</scope>
    <source>
        <strain evidence="2">Concon-B</strain>
    </source>
</reference>
<evidence type="ECO:0000313" key="2">
    <source>
        <dbReference type="EMBL" id="KAJ8265622.1"/>
    </source>
</evidence>
<protein>
    <submittedName>
        <fullName evidence="2">Uncharacterized protein</fullName>
    </submittedName>
</protein>
<organism evidence="2 3">
    <name type="scientific">Conger conger</name>
    <name type="common">Conger eel</name>
    <name type="synonym">Muraena conger</name>
    <dbReference type="NCBI Taxonomy" id="82655"/>
    <lineage>
        <taxon>Eukaryota</taxon>
        <taxon>Metazoa</taxon>
        <taxon>Chordata</taxon>
        <taxon>Craniata</taxon>
        <taxon>Vertebrata</taxon>
        <taxon>Euteleostomi</taxon>
        <taxon>Actinopterygii</taxon>
        <taxon>Neopterygii</taxon>
        <taxon>Teleostei</taxon>
        <taxon>Anguilliformes</taxon>
        <taxon>Congridae</taxon>
        <taxon>Conger</taxon>
    </lineage>
</organism>